<dbReference type="Proteomes" id="UP000190037">
    <property type="component" value="Unassembled WGS sequence"/>
</dbReference>
<evidence type="ECO:0000313" key="1">
    <source>
        <dbReference type="EMBL" id="OPC76865.1"/>
    </source>
</evidence>
<evidence type="ECO:0000313" key="2">
    <source>
        <dbReference type="Proteomes" id="UP000190037"/>
    </source>
</evidence>
<protein>
    <submittedName>
        <fullName evidence="1">Uncharacterized protein</fullName>
    </submittedName>
</protein>
<sequence length="95" mass="10253">MIYPDENSADELQAIYEASLDVDMEMAEACAVGDRIAAIHKAGGCAHMSAQGYRPNLGDPDLGPGQLRCTASDACQRVFPSQQAWYDAMDQALED</sequence>
<reference evidence="1 2" key="1">
    <citation type="submission" date="2017-03" db="EMBL/GenBank/DDBJ databases">
        <title>Draft genome sequence of Streptomyces scabrisporus NF3, endophyte isolated from Amphipterygium adstringens.</title>
        <authorList>
            <person name="Vazquez M."/>
            <person name="Ceapa C.D."/>
            <person name="Rodriguez Luna D."/>
            <person name="Sanchez Esquivel S."/>
        </authorList>
    </citation>
    <scope>NUCLEOTIDE SEQUENCE [LARGE SCALE GENOMIC DNA]</scope>
    <source>
        <strain evidence="1 2">NF3</strain>
    </source>
</reference>
<gene>
    <name evidence="1" type="ORF">B4N89_46190</name>
</gene>
<dbReference type="EMBL" id="MWQN01000005">
    <property type="protein sequence ID" value="OPC76865.1"/>
    <property type="molecule type" value="Genomic_DNA"/>
</dbReference>
<name>A0A1T3NJI7_9ACTN</name>
<dbReference type="AlphaFoldDB" id="A0A1T3NJI7"/>
<organism evidence="1 2">
    <name type="scientific">Embleya scabrispora</name>
    <dbReference type="NCBI Taxonomy" id="159449"/>
    <lineage>
        <taxon>Bacteria</taxon>
        <taxon>Bacillati</taxon>
        <taxon>Actinomycetota</taxon>
        <taxon>Actinomycetes</taxon>
        <taxon>Kitasatosporales</taxon>
        <taxon>Streptomycetaceae</taxon>
        <taxon>Embleya</taxon>
    </lineage>
</organism>
<dbReference type="OrthoDB" id="4202034at2"/>
<comment type="caution">
    <text evidence="1">The sequence shown here is derived from an EMBL/GenBank/DDBJ whole genome shotgun (WGS) entry which is preliminary data.</text>
</comment>
<proteinExistence type="predicted"/>
<keyword evidence="2" id="KW-1185">Reference proteome</keyword>
<accession>A0A1T3NJI7</accession>
<dbReference type="RefSeq" id="WP_078982714.1">
    <property type="nucleotide sequence ID" value="NZ_MWQN01000005.1"/>
</dbReference>